<evidence type="ECO:0000313" key="2">
    <source>
        <dbReference type="EMBL" id="GIZ39435.1"/>
    </source>
</evidence>
<comment type="caution">
    <text evidence="2">The sequence shown here is derived from an EMBL/GenBank/DDBJ whole genome shotgun (WGS) entry which is preliminary data.</text>
</comment>
<dbReference type="OrthoDB" id="3650442at2759"/>
<name>A0A9P3FEE1_9PEZI</name>
<evidence type="ECO:0008006" key="4">
    <source>
        <dbReference type="Google" id="ProtNLM"/>
    </source>
</evidence>
<feature type="compositionally biased region" description="Polar residues" evidence="1">
    <location>
        <begin position="310"/>
        <end position="325"/>
    </location>
</feature>
<gene>
    <name evidence="2" type="ORF">CKM354_000281800</name>
</gene>
<evidence type="ECO:0000313" key="3">
    <source>
        <dbReference type="Proteomes" id="UP000825890"/>
    </source>
</evidence>
<sequence length="412" mass="44407">MGFYLNDGGSFGADAACYRCSNALAGRSSLTTTTTNEGAWIKRQATASQPACLKATNSVQITSACNCMIPSSTVTIRQTISSVVTSVRSITNTQNIVATTTTTPTKVITTTRLTVLSRTRWNTVLTTQTTTDTKVSVTSWQLQATPSAFYIVDQDMAFAEWPADADEIHYHVQYDWDQSDDEYAPTIFSLDGTQLQVADLSNVEGAAEGYPVVGQTYDGPGMQMMALSNADGYAVPTCRIEATEDGRCPLRCSVDGNEVNSRNENGLWSLLPAGSEAEFTNYVLAADVAVDEDGEDETPIDPPTPVDPGTPSTETDCASPTDNGSPSLNCPRWIYTDAYLVNGSQPLWQGTAANFTDCRNKCDRNGYCRIGDYECARGICRLFDLMTDHGVINVEGGHKLMRASGCPVALPI</sequence>
<proteinExistence type="predicted"/>
<organism evidence="2 3">
    <name type="scientific">Cercospora kikuchii</name>
    <dbReference type="NCBI Taxonomy" id="84275"/>
    <lineage>
        <taxon>Eukaryota</taxon>
        <taxon>Fungi</taxon>
        <taxon>Dikarya</taxon>
        <taxon>Ascomycota</taxon>
        <taxon>Pezizomycotina</taxon>
        <taxon>Dothideomycetes</taxon>
        <taxon>Dothideomycetidae</taxon>
        <taxon>Mycosphaerellales</taxon>
        <taxon>Mycosphaerellaceae</taxon>
        <taxon>Cercospora</taxon>
    </lineage>
</organism>
<feature type="region of interest" description="Disordered" evidence="1">
    <location>
        <begin position="292"/>
        <end position="325"/>
    </location>
</feature>
<evidence type="ECO:0000256" key="1">
    <source>
        <dbReference type="SAM" id="MobiDB-lite"/>
    </source>
</evidence>
<protein>
    <recommendedName>
        <fullName evidence="4">Apple domain-containing protein</fullName>
    </recommendedName>
</protein>
<dbReference type="GeneID" id="68288393"/>
<dbReference type="Proteomes" id="UP000825890">
    <property type="component" value="Unassembled WGS sequence"/>
</dbReference>
<dbReference type="RefSeq" id="XP_044653922.1">
    <property type="nucleotide sequence ID" value="XM_044797987.1"/>
</dbReference>
<keyword evidence="3" id="KW-1185">Reference proteome</keyword>
<dbReference type="AlphaFoldDB" id="A0A9P3FEE1"/>
<accession>A0A9P3FEE1</accession>
<dbReference type="EMBL" id="BOLY01000002">
    <property type="protein sequence ID" value="GIZ39435.1"/>
    <property type="molecule type" value="Genomic_DNA"/>
</dbReference>
<reference evidence="2 3" key="1">
    <citation type="submission" date="2021-01" db="EMBL/GenBank/DDBJ databases">
        <title>Cercospora kikuchii MAFF 305040 whole genome shotgun sequence.</title>
        <authorList>
            <person name="Kashiwa T."/>
            <person name="Suzuki T."/>
        </authorList>
    </citation>
    <scope>NUCLEOTIDE SEQUENCE [LARGE SCALE GENOMIC DNA]</scope>
    <source>
        <strain evidence="2 3">MAFF 305040</strain>
    </source>
</reference>